<evidence type="ECO:0000313" key="6">
    <source>
        <dbReference type="Proteomes" id="UP001151699"/>
    </source>
</evidence>
<feature type="compositionally biased region" description="Polar residues" evidence="4">
    <location>
        <begin position="253"/>
        <end position="267"/>
    </location>
</feature>
<dbReference type="GO" id="GO:0007095">
    <property type="term" value="P:mitotic G2 DNA damage checkpoint signaling"/>
    <property type="evidence" value="ECO:0007669"/>
    <property type="project" value="TreeGrafter"/>
</dbReference>
<dbReference type="GO" id="GO:0010997">
    <property type="term" value="F:anaphase-promoting complex binding"/>
    <property type="evidence" value="ECO:0007669"/>
    <property type="project" value="TreeGrafter"/>
</dbReference>
<reference evidence="5" key="1">
    <citation type="submission" date="2022-07" db="EMBL/GenBank/DDBJ databases">
        <authorList>
            <person name="Trinca V."/>
            <person name="Uliana J.V.C."/>
            <person name="Torres T.T."/>
            <person name="Ward R.J."/>
            <person name="Monesi N."/>
        </authorList>
    </citation>
    <scope>NUCLEOTIDE SEQUENCE</scope>
    <source>
        <strain evidence="5">HSMRA1968</strain>
        <tissue evidence="5">Whole embryos</tissue>
    </source>
</reference>
<dbReference type="GO" id="GO:0005634">
    <property type="term" value="C:nucleus"/>
    <property type="evidence" value="ECO:0007669"/>
    <property type="project" value="UniProtKB-SubCell"/>
</dbReference>
<dbReference type="OrthoDB" id="5859781at2759"/>
<protein>
    <submittedName>
        <fullName evidence="5">Claspin</fullName>
    </submittedName>
</protein>
<dbReference type="AlphaFoldDB" id="A0A9Q0MUZ0"/>
<feature type="compositionally biased region" description="Basic and acidic residues" evidence="4">
    <location>
        <begin position="929"/>
        <end position="946"/>
    </location>
</feature>
<feature type="compositionally biased region" description="Basic and acidic residues" evidence="4">
    <location>
        <begin position="167"/>
        <end position="191"/>
    </location>
</feature>
<evidence type="ECO:0000256" key="3">
    <source>
        <dbReference type="ARBA" id="ARBA00023242"/>
    </source>
</evidence>
<name>A0A9Q0MUZ0_9DIPT</name>
<keyword evidence="6" id="KW-1185">Reference proteome</keyword>
<gene>
    <name evidence="5" type="primary">Claspin</name>
    <name evidence="5" type="ORF">Bhyg_11141</name>
</gene>
<dbReference type="PANTHER" id="PTHR14396">
    <property type="entry name" value="CLASPIN"/>
    <property type="match status" value="1"/>
</dbReference>
<comment type="caution">
    <text evidence="5">The sequence shown here is derived from an EMBL/GenBank/DDBJ whole genome shotgun (WGS) entry which is preliminary data.</text>
</comment>
<evidence type="ECO:0000256" key="4">
    <source>
        <dbReference type="SAM" id="MobiDB-lite"/>
    </source>
</evidence>
<sequence length="964" mass="109260">NIESESVPIDSDEDIDFTARKKHGKQVLRIDESDSEIENDVSLVKTVEANENSDSHHTSRMCDEDSSSDESDKPSINEAVDTKRQKAPQRMSAKQAEEQMKIIQSESQRLARECHLSVPYHKPKQYSLKEFMNRRTINKPVPLALNKKVAATIKMTSEELEQYAKSLAERNKESQEFYRSESENDDKEASPKCETNPVVETSNIVEESAKVSNLATDLSHVTGATKTTSEIIAGIDSEESALESVVKTSNLSANENDVTDLQTNSGTVAEDELSEPNPAEPKETIEIDYYFGENEGNKSQTQNALLPLYGTHTPCLKTPVNGVINLDAEDEKPVKKGSDELFERFMKHAIKKPNRSAKEVGILSATNGVIEWSNIKIESEDQNCIHSKPRKDCFQLKEELSLRIAAMRKEELKKKQMSTIEIPMEGSDSDTDIPTGSRIEGADSKENYESDTVEGGCEIVPKSKERKRVYVLENSDDEEENLPKADDSNLASNSLDDSFYVPEYPPEKTMSQICKNQDLADQMIDSFSKIIPEVPDIPVQSKPDNMSTLFTQTTDNISESQLLDLCSGSFVTQATNLNFVEPETEPTSETQLNRFSDNEFSDDEIGTLKKSKQRKKVNISDDEDEDDKDRDDKDQDDADQNDEVANVMENEESDISDNAPNESDDNLTDEETEAKIVEYDSEENEIEVPTVTKRKIADFFENEAELSESEWGSADEDERNLDKFEMELGDEDEFDQNQLVSELDRIHRRRMLDQDAREVKIIKDTHFEDEEESGLGRQRQYKWKHMENSLNVDDNRTDDADGNENVKSDDESEEMWRRMRYERNNILQETKNRSDTINESKFFVASKTKKRISIVKTSANLNTSETKELSFLISKVTQQQTHRSSLLIRDEKTLANLAKLTTEDDNVPNVNANSRNFLFNVMTADDGKPLGKRKLDDDGTEGDAKGRKVTKRIKKSTLSVLDKM</sequence>
<feature type="region of interest" description="Disordered" evidence="4">
    <location>
        <begin position="167"/>
        <end position="201"/>
    </location>
</feature>
<feature type="non-terminal residue" evidence="5">
    <location>
        <position position="964"/>
    </location>
</feature>
<comment type="subcellular location">
    <subcellularLocation>
        <location evidence="1">Nucleus</location>
    </subcellularLocation>
</comment>
<feature type="region of interest" description="Disordered" evidence="4">
    <location>
        <begin position="786"/>
        <end position="813"/>
    </location>
</feature>
<dbReference type="GO" id="GO:0033314">
    <property type="term" value="P:mitotic DNA replication checkpoint signaling"/>
    <property type="evidence" value="ECO:0007669"/>
    <property type="project" value="TreeGrafter"/>
</dbReference>
<feature type="non-terminal residue" evidence="5">
    <location>
        <position position="1"/>
    </location>
</feature>
<evidence type="ECO:0000256" key="2">
    <source>
        <dbReference type="ARBA" id="ARBA00022553"/>
    </source>
</evidence>
<feature type="compositionally biased region" description="Basic and acidic residues" evidence="4">
    <location>
        <begin position="793"/>
        <end position="813"/>
    </location>
</feature>
<feature type="region of interest" description="Disordered" evidence="4">
    <location>
        <begin position="581"/>
        <end position="684"/>
    </location>
</feature>
<feature type="compositionally biased region" description="Acidic residues" evidence="4">
    <location>
        <begin position="620"/>
        <end position="642"/>
    </location>
</feature>
<dbReference type="Proteomes" id="UP001151699">
    <property type="component" value="Chromosome X"/>
</dbReference>
<feature type="region of interest" description="Disordered" evidence="4">
    <location>
        <begin position="421"/>
        <end position="456"/>
    </location>
</feature>
<proteinExistence type="predicted"/>
<dbReference type="InterPro" id="IPR024146">
    <property type="entry name" value="Claspin"/>
</dbReference>
<feature type="region of interest" description="Disordered" evidence="4">
    <location>
        <begin position="929"/>
        <end position="949"/>
    </location>
</feature>
<feature type="compositionally biased region" description="Acidic residues" evidence="4">
    <location>
        <begin position="662"/>
        <end position="672"/>
    </location>
</feature>
<feature type="compositionally biased region" description="Polar residues" evidence="4">
    <location>
        <begin position="585"/>
        <end position="595"/>
    </location>
</feature>
<feature type="compositionally biased region" description="Low complexity" evidence="4">
    <location>
        <begin position="488"/>
        <end position="498"/>
    </location>
</feature>
<keyword evidence="2" id="KW-0597">Phosphoprotein</keyword>
<feature type="compositionally biased region" description="Basic and acidic residues" evidence="4">
    <location>
        <begin position="70"/>
        <end position="84"/>
    </location>
</feature>
<evidence type="ECO:0000313" key="5">
    <source>
        <dbReference type="EMBL" id="KAJ6638406.1"/>
    </source>
</evidence>
<evidence type="ECO:0000256" key="1">
    <source>
        <dbReference type="ARBA" id="ARBA00004123"/>
    </source>
</evidence>
<organism evidence="5 6">
    <name type="scientific">Pseudolycoriella hygida</name>
    <dbReference type="NCBI Taxonomy" id="35572"/>
    <lineage>
        <taxon>Eukaryota</taxon>
        <taxon>Metazoa</taxon>
        <taxon>Ecdysozoa</taxon>
        <taxon>Arthropoda</taxon>
        <taxon>Hexapoda</taxon>
        <taxon>Insecta</taxon>
        <taxon>Pterygota</taxon>
        <taxon>Neoptera</taxon>
        <taxon>Endopterygota</taxon>
        <taxon>Diptera</taxon>
        <taxon>Nematocera</taxon>
        <taxon>Sciaroidea</taxon>
        <taxon>Sciaridae</taxon>
        <taxon>Pseudolycoriella</taxon>
    </lineage>
</organism>
<feature type="region of interest" description="Disordered" evidence="4">
    <location>
        <begin position="253"/>
        <end position="279"/>
    </location>
</feature>
<feature type="region of interest" description="Disordered" evidence="4">
    <location>
        <begin position="47"/>
        <end position="101"/>
    </location>
</feature>
<accession>A0A9Q0MUZ0</accession>
<keyword evidence="3" id="KW-0539">Nucleus</keyword>
<feature type="compositionally biased region" description="Basic and acidic residues" evidence="4">
    <location>
        <begin position="53"/>
        <end position="63"/>
    </location>
</feature>
<dbReference type="PANTHER" id="PTHR14396:SF10">
    <property type="entry name" value="CLASPIN"/>
    <property type="match status" value="1"/>
</dbReference>
<feature type="region of interest" description="Disordered" evidence="4">
    <location>
        <begin position="473"/>
        <end position="498"/>
    </location>
</feature>
<dbReference type="EMBL" id="WJQU01000003">
    <property type="protein sequence ID" value="KAJ6638406.1"/>
    <property type="molecule type" value="Genomic_DNA"/>
</dbReference>